<dbReference type="InterPro" id="IPR019629">
    <property type="entry name" value="Uncharacterised_HI1736/YgjV"/>
</dbReference>
<evidence type="ECO:0000313" key="2">
    <source>
        <dbReference type="EMBL" id="SNX48142.1"/>
    </source>
</evidence>
<dbReference type="AlphaFoldDB" id="A0A240EHK3"/>
<dbReference type="Pfam" id="PF10688">
    <property type="entry name" value="Imp-YgjV"/>
    <property type="match status" value="1"/>
</dbReference>
<feature type="transmembrane region" description="Helical" evidence="1">
    <location>
        <begin position="74"/>
        <end position="91"/>
    </location>
</feature>
<evidence type="ECO:0000256" key="1">
    <source>
        <dbReference type="SAM" id="Phobius"/>
    </source>
</evidence>
<proteinExistence type="predicted"/>
<accession>A0A240EHK3</accession>
<keyword evidence="3" id="KW-1185">Reference proteome</keyword>
<dbReference type="PIRSF" id="PIRSF011443">
    <property type="entry name" value="YgjV"/>
    <property type="match status" value="1"/>
</dbReference>
<dbReference type="EMBL" id="OANU01000022">
    <property type="protein sequence ID" value="SNX48142.1"/>
    <property type="molecule type" value="Genomic_DNA"/>
</dbReference>
<keyword evidence="1" id="KW-0472">Membrane</keyword>
<dbReference type="Proteomes" id="UP000219336">
    <property type="component" value="Unassembled WGS sequence"/>
</dbReference>
<feature type="transmembrane region" description="Helical" evidence="1">
    <location>
        <begin position="97"/>
        <end position="116"/>
    </location>
</feature>
<keyword evidence="1" id="KW-0812">Transmembrane</keyword>
<dbReference type="RefSeq" id="WP_096993345.1">
    <property type="nucleotide sequence ID" value="NZ_JBHSII010000011.1"/>
</dbReference>
<keyword evidence="1" id="KW-1133">Transmembrane helix</keyword>
<evidence type="ECO:0000313" key="3">
    <source>
        <dbReference type="Proteomes" id="UP000219336"/>
    </source>
</evidence>
<feature type="transmembrane region" description="Helical" evidence="1">
    <location>
        <begin position="5"/>
        <end position="23"/>
    </location>
</feature>
<organism evidence="2 3">
    <name type="scientific">Vibrio thalassae</name>
    <dbReference type="NCBI Taxonomy" id="1243014"/>
    <lineage>
        <taxon>Bacteria</taxon>
        <taxon>Pseudomonadati</taxon>
        <taxon>Pseudomonadota</taxon>
        <taxon>Gammaproteobacteria</taxon>
        <taxon>Vibrionales</taxon>
        <taxon>Vibrionaceae</taxon>
        <taxon>Vibrio</taxon>
    </lineage>
</organism>
<name>A0A240EHK3_9VIBR</name>
<reference evidence="3" key="1">
    <citation type="submission" date="2016-06" db="EMBL/GenBank/DDBJ databases">
        <authorList>
            <person name="Rodrigo-Torres L."/>
            <person name="Arahal R.D."/>
            <person name="Lucena T."/>
        </authorList>
    </citation>
    <scope>NUCLEOTIDE SEQUENCE [LARGE SCALE GENOMIC DNA]</scope>
    <source>
        <strain evidence="3">CECT8203</strain>
    </source>
</reference>
<sequence>MTLMLFAQLVGGVAFIFGIMAFLQKDDLRFRYCMVAFCFIMMVHFAMMGAVVGAIGVAINGIRAFVSIKTRSKRAMWFFIVILIGMTLPNVSSPVELLPIIGSAVGTWALFSASGIKMRSFILFNSACWFTHNMWIGSIGGSLVEGTFLIANTATIYRLCMKQHEPA</sequence>
<feature type="transmembrane region" description="Helical" evidence="1">
    <location>
        <begin position="29"/>
        <end position="62"/>
    </location>
</feature>
<gene>
    <name evidence="2" type="primary">ygjV_1</name>
    <name evidence="2" type="ORF">VTH8203_01760</name>
</gene>
<dbReference type="OrthoDB" id="7858522at2"/>
<protein>
    <submittedName>
        <fullName evidence="2">Inner membrane protein YgjV</fullName>
    </submittedName>
</protein>
<dbReference type="InterPro" id="IPR026267">
    <property type="entry name" value="YgjV"/>
</dbReference>